<name>A0A7Z2GNG3_9BURK</name>
<evidence type="ECO:0000313" key="3">
    <source>
        <dbReference type="EMBL" id="QGZ65012.1"/>
    </source>
</evidence>
<feature type="region of interest" description="Disordered" evidence="1">
    <location>
        <begin position="1"/>
        <end position="33"/>
    </location>
</feature>
<feature type="domain" description="VOC" evidence="2">
    <location>
        <begin position="223"/>
        <end position="334"/>
    </location>
</feature>
<sequence length="352" mass="38763">MSSPQQSTSPTSPALSTSPTPTPRAQAARSTPSADYFAPRRLGHVNLWVDDLGRSEAFYRDVCGLNIEFWEPDLQATFLGTGHTPHDLGMMKTTGGVDRYGRNGLLQLPGTIGLKPGLNHLAWELENEAELVAAWRRLRDAGVPLDITVDHQVAHSVYVFDPDRNYNEFYCDTVKDWRSVLCGEMELLTSTWDPAAQEPSQVGLYDDAPALRHVEGAAVHPRRITHAVLVTARFDAMLDFYTRVGGLHAVRRAPGIAWLAASHGAYPYNLVLVAGDTASYHHAAFELADEASLDAALARLAERGMTPARVVDLPWKRAMFLVDPDGQHSEWYVRRGAEPDLTSATPDAAWLV</sequence>
<protein>
    <submittedName>
        <fullName evidence="3">Dioxygenase</fullName>
    </submittedName>
</protein>
<proteinExistence type="predicted"/>
<feature type="compositionally biased region" description="Low complexity" evidence="1">
    <location>
        <begin position="1"/>
        <end position="19"/>
    </location>
</feature>
<dbReference type="InterPro" id="IPR029068">
    <property type="entry name" value="Glyas_Bleomycin-R_OHBP_Dase"/>
</dbReference>
<feature type="domain" description="VOC" evidence="2">
    <location>
        <begin position="41"/>
        <end position="172"/>
    </location>
</feature>
<dbReference type="CDD" id="cd06587">
    <property type="entry name" value="VOC"/>
    <property type="match status" value="1"/>
</dbReference>
<dbReference type="OrthoDB" id="9804944at2"/>
<keyword evidence="3" id="KW-0223">Dioxygenase</keyword>
<dbReference type="EMBL" id="CP046915">
    <property type="protein sequence ID" value="QGZ65012.1"/>
    <property type="molecule type" value="Genomic_DNA"/>
</dbReference>
<dbReference type="Pfam" id="PF00903">
    <property type="entry name" value="Glyoxalase"/>
    <property type="match status" value="2"/>
</dbReference>
<gene>
    <name evidence="3" type="ORF">FAZ98_24785</name>
</gene>
<dbReference type="KEGG" id="pacs:FAZ98_24785"/>
<dbReference type="RefSeq" id="WP_158955007.1">
    <property type="nucleotide sequence ID" value="NZ_CP046915.1"/>
</dbReference>
<dbReference type="PROSITE" id="PS51819">
    <property type="entry name" value="VOC"/>
    <property type="match status" value="2"/>
</dbReference>
<dbReference type="Proteomes" id="UP000433577">
    <property type="component" value="Chromosome 3"/>
</dbReference>
<reference evidence="3 4" key="1">
    <citation type="submission" date="2019-12" db="EMBL/GenBank/DDBJ databases">
        <title>Paraburkholderia acidiphila 7Q-K02 sp. nov and Paraburkholderia acidisoli DHF22 sp. nov., two strains isolated from forest soil.</title>
        <authorList>
            <person name="Gao Z."/>
            <person name="Qiu L."/>
        </authorList>
    </citation>
    <scope>NUCLEOTIDE SEQUENCE [LARGE SCALE GENOMIC DNA]</scope>
    <source>
        <strain evidence="3 4">DHF22</strain>
    </source>
</reference>
<dbReference type="SUPFAM" id="SSF54593">
    <property type="entry name" value="Glyoxalase/Bleomycin resistance protein/Dihydroxybiphenyl dioxygenase"/>
    <property type="match status" value="2"/>
</dbReference>
<dbReference type="GO" id="GO:0051213">
    <property type="term" value="F:dioxygenase activity"/>
    <property type="evidence" value="ECO:0007669"/>
    <property type="project" value="UniProtKB-KW"/>
</dbReference>
<keyword evidence="4" id="KW-1185">Reference proteome</keyword>
<dbReference type="Gene3D" id="3.10.180.10">
    <property type="entry name" value="2,3-Dihydroxybiphenyl 1,2-Dioxygenase, domain 1"/>
    <property type="match status" value="2"/>
</dbReference>
<dbReference type="AlphaFoldDB" id="A0A7Z2GNG3"/>
<dbReference type="PANTHER" id="PTHR43279">
    <property type="entry name" value="CATECHOL-2,3-DIOXYGENASE"/>
    <property type="match status" value="1"/>
</dbReference>
<evidence type="ECO:0000313" key="4">
    <source>
        <dbReference type="Proteomes" id="UP000433577"/>
    </source>
</evidence>
<keyword evidence="3" id="KW-0560">Oxidoreductase</keyword>
<dbReference type="InterPro" id="IPR004360">
    <property type="entry name" value="Glyas_Fos-R_dOase_dom"/>
</dbReference>
<organism evidence="3 4">
    <name type="scientific">Paraburkholderia acidisoli</name>
    <dbReference type="NCBI Taxonomy" id="2571748"/>
    <lineage>
        <taxon>Bacteria</taxon>
        <taxon>Pseudomonadati</taxon>
        <taxon>Pseudomonadota</taxon>
        <taxon>Betaproteobacteria</taxon>
        <taxon>Burkholderiales</taxon>
        <taxon>Burkholderiaceae</taxon>
        <taxon>Paraburkholderia</taxon>
    </lineage>
</organism>
<evidence type="ECO:0000256" key="1">
    <source>
        <dbReference type="SAM" id="MobiDB-lite"/>
    </source>
</evidence>
<dbReference type="PANTHER" id="PTHR43279:SF1">
    <property type="entry name" value="CATECHOL-2,3-DIOXYGENASE"/>
    <property type="match status" value="1"/>
</dbReference>
<evidence type="ECO:0000259" key="2">
    <source>
        <dbReference type="PROSITE" id="PS51819"/>
    </source>
</evidence>
<dbReference type="InterPro" id="IPR037523">
    <property type="entry name" value="VOC_core"/>
</dbReference>
<accession>A0A7Z2GNG3</accession>